<dbReference type="InterPro" id="IPR041497">
    <property type="entry name" value="Thump-like"/>
</dbReference>
<accession>A0ABS3PY54</accession>
<dbReference type="Pfam" id="PF22013">
    <property type="entry name" value="PG_1098_Fer"/>
    <property type="match status" value="1"/>
</dbReference>
<dbReference type="CDD" id="cd02440">
    <property type="entry name" value="AdoMet_MTases"/>
    <property type="match status" value="1"/>
</dbReference>
<name>A0ABS3PY54_9FLAO</name>
<comment type="caution">
    <text evidence="3">The sequence shown here is derived from an EMBL/GenBank/DDBJ whole genome shotgun (WGS) entry which is preliminary data.</text>
</comment>
<feature type="domain" description="PG-1098 ferredoxin-like" evidence="2">
    <location>
        <begin position="275"/>
        <end position="317"/>
    </location>
</feature>
<evidence type="ECO:0000259" key="1">
    <source>
        <dbReference type="Pfam" id="PF18096"/>
    </source>
</evidence>
<sequence>MDLQYKEIQAFIKEHLDIDTTQLLLKKPIFATISNSVLAQQIEGYKVAQRKFPSLLAEGIQFPKKLNLEQTSSEATATYKAKLLQGKNFLDLTAGFGIDAYFLSQSFEEVTLVEQDAELLQLVTQNWKVLGRKATFVDSDAESFLQATTAHYDVIYIDPARRDHQLQKKFLLEDLSPNILELQELLLKKSAKVITKLSPLIDIHYLLHTLNNITHIEIIALRNEVKEVLVIQEAASSLEDVEIRCVNLQSKDPILSFNAKELQGTQATYGTPGRYLYIPNNALLKSGAFNYIATYYGLKKLEVNTHLYTSDELIDNFAGRILEVAQTHPKQIKKKTHYNIITKNYPLSVAEVKKKYHLEEGGTEYLIFTRSVSGMELLLGREIEK</sequence>
<dbReference type="GO" id="GO:0008168">
    <property type="term" value="F:methyltransferase activity"/>
    <property type="evidence" value="ECO:0007669"/>
    <property type="project" value="UniProtKB-KW"/>
</dbReference>
<evidence type="ECO:0000313" key="3">
    <source>
        <dbReference type="EMBL" id="MBO1884261.1"/>
    </source>
</evidence>
<evidence type="ECO:0000259" key="2">
    <source>
        <dbReference type="Pfam" id="PF22013"/>
    </source>
</evidence>
<reference evidence="3 4" key="1">
    <citation type="submission" date="2021-03" db="EMBL/GenBank/DDBJ databases">
        <title>Isolation and description of Capnocytophaga bilenii sp. nov., a novel Capnocytophaga species, isolated from a gingivitis subject.</title>
        <authorList>
            <person name="Antezack A."/>
            <person name="Monnet-Corti V."/>
            <person name="La Scola B."/>
        </authorList>
    </citation>
    <scope>NUCLEOTIDE SEQUENCE [LARGE SCALE GENOMIC DNA]</scope>
    <source>
        <strain evidence="3 4">Marseille-Q4570</strain>
    </source>
</reference>
<protein>
    <submittedName>
        <fullName evidence="3">RsmD family RNA methyltransferase</fullName>
    </submittedName>
</protein>
<dbReference type="RefSeq" id="WP_208058793.1">
    <property type="nucleotide sequence ID" value="NZ_JAGDYP010000005.1"/>
</dbReference>
<dbReference type="GO" id="GO:0032259">
    <property type="term" value="P:methylation"/>
    <property type="evidence" value="ECO:0007669"/>
    <property type="project" value="UniProtKB-KW"/>
</dbReference>
<dbReference type="InterPro" id="IPR054168">
    <property type="entry name" value="PG_1098_Fer"/>
</dbReference>
<keyword evidence="3" id="KW-0489">Methyltransferase</keyword>
<dbReference type="Proteomes" id="UP000681610">
    <property type="component" value="Unassembled WGS sequence"/>
</dbReference>
<dbReference type="Pfam" id="PF03602">
    <property type="entry name" value="Cons_hypoth95"/>
    <property type="match status" value="1"/>
</dbReference>
<proteinExistence type="predicted"/>
<dbReference type="Gene3D" id="3.40.50.150">
    <property type="entry name" value="Vaccinia Virus protein VP39"/>
    <property type="match status" value="1"/>
</dbReference>
<gene>
    <name evidence="3" type="ORF">J4N46_07470</name>
</gene>
<feature type="domain" description="THUMP-like" evidence="1">
    <location>
        <begin position="320"/>
        <end position="376"/>
    </location>
</feature>
<dbReference type="Gene3D" id="1.10.10.1110">
    <property type="entry name" value="Methyltransferase PG1098, N-terminal domain"/>
    <property type="match status" value="1"/>
</dbReference>
<keyword evidence="3" id="KW-0808">Transferase</keyword>
<organism evidence="3 4">
    <name type="scientific">Capnocytophaga bilenii</name>
    <dbReference type="NCBI Taxonomy" id="2819369"/>
    <lineage>
        <taxon>Bacteria</taxon>
        <taxon>Pseudomonadati</taxon>
        <taxon>Bacteroidota</taxon>
        <taxon>Flavobacteriia</taxon>
        <taxon>Flavobacteriales</taxon>
        <taxon>Flavobacteriaceae</taxon>
        <taxon>Capnocytophaga</taxon>
    </lineage>
</organism>
<dbReference type="InterPro" id="IPR029063">
    <property type="entry name" value="SAM-dependent_MTases_sf"/>
</dbReference>
<keyword evidence="4" id="KW-1185">Reference proteome</keyword>
<evidence type="ECO:0000313" key="4">
    <source>
        <dbReference type="Proteomes" id="UP000681610"/>
    </source>
</evidence>
<dbReference type="EMBL" id="JAGDYP010000005">
    <property type="protein sequence ID" value="MBO1884261.1"/>
    <property type="molecule type" value="Genomic_DNA"/>
</dbReference>
<dbReference type="SUPFAM" id="SSF53335">
    <property type="entry name" value="S-adenosyl-L-methionine-dependent methyltransferases"/>
    <property type="match status" value="1"/>
</dbReference>
<dbReference type="Pfam" id="PF18096">
    <property type="entry name" value="Thump_like"/>
    <property type="match status" value="1"/>
</dbReference>